<dbReference type="GO" id="GO:0004674">
    <property type="term" value="F:protein serine/threonine kinase activity"/>
    <property type="evidence" value="ECO:0007669"/>
    <property type="project" value="TreeGrafter"/>
</dbReference>
<accession>A0A7W3TGR1</accession>
<evidence type="ECO:0000256" key="1">
    <source>
        <dbReference type="ARBA" id="ARBA00022679"/>
    </source>
</evidence>
<proteinExistence type="predicted"/>
<keyword evidence="3 7" id="KW-0418">Kinase</keyword>
<evidence type="ECO:0000256" key="4">
    <source>
        <dbReference type="ARBA" id="ARBA00022840"/>
    </source>
</evidence>
<feature type="non-terminal residue" evidence="7">
    <location>
        <position position="270"/>
    </location>
</feature>
<dbReference type="InterPro" id="IPR000719">
    <property type="entry name" value="Prot_kinase_dom"/>
</dbReference>
<keyword evidence="4 5" id="KW-0067">ATP-binding</keyword>
<dbReference type="Pfam" id="PF00069">
    <property type="entry name" value="Pkinase"/>
    <property type="match status" value="1"/>
</dbReference>
<dbReference type="PANTHER" id="PTHR43289">
    <property type="entry name" value="MITOGEN-ACTIVATED PROTEIN KINASE KINASE KINASE 20-RELATED"/>
    <property type="match status" value="1"/>
</dbReference>
<dbReference type="SUPFAM" id="SSF56112">
    <property type="entry name" value="Protein kinase-like (PK-like)"/>
    <property type="match status" value="1"/>
</dbReference>
<evidence type="ECO:0000256" key="2">
    <source>
        <dbReference type="ARBA" id="ARBA00022741"/>
    </source>
</evidence>
<organism evidence="7 8">
    <name type="scientific">Streptomyces alkaliphilus</name>
    <dbReference type="NCBI Taxonomy" id="1472722"/>
    <lineage>
        <taxon>Bacteria</taxon>
        <taxon>Bacillati</taxon>
        <taxon>Actinomycetota</taxon>
        <taxon>Actinomycetes</taxon>
        <taxon>Kitasatosporales</taxon>
        <taxon>Streptomycetaceae</taxon>
        <taxon>Streptomyces</taxon>
    </lineage>
</organism>
<comment type="caution">
    <text evidence="7">The sequence shown here is derived from an EMBL/GenBank/DDBJ whole genome shotgun (WGS) entry which is preliminary data.</text>
</comment>
<dbReference type="Proteomes" id="UP000538929">
    <property type="component" value="Unassembled WGS sequence"/>
</dbReference>
<dbReference type="CDD" id="cd14014">
    <property type="entry name" value="STKc_PknB_like"/>
    <property type="match status" value="1"/>
</dbReference>
<feature type="binding site" evidence="5">
    <location>
        <position position="43"/>
    </location>
    <ligand>
        <name>ATP</name>
        <dbReference type="ChEBI" id="CHEBI:30616"/>
    </ligand>
</feature>
<dbReference type="RefSeq" id="WP_182607841.1">
    <property type="nucleotide sequence ID" value="NZ_VKHT01000942.1"/>
</dbReference>
<dbReference type="AlphaFoldDB" id="A0A7W3TGR1"/>
<dbReference type="PROSITE" id="PS50011">
    <property type="entry name" value="PROTEIN_KINASE_DOM"/>
    <property type="match status" value="1"/>
</dbReference>
<evidence type="ECO:0000256" key="5">
    <source>
        <dbReference type="PROSITE-ProRule" id="PRU10141"/>
    </source>
</evidence>
<reference evidence="8" key="1">
    <citation type="submission" date="2019-10" db="EMBL/GenBank/DDBJ databases">
        <title>Streptomyces sp. nov., a novel actinobacterium isolated from alkaline environment.</title>
        <authorList>
            <person name="Golinska P."/>
        </authorList>
    </citation>
    <scope>NUCLEOTIDE SEQUENCE [LARGE SCALE GENOMIC DNA]</scope>
    <source>
        <strain evidence="8">DSM 42118</strain>
    </source>
</reference>
<name>A0A7W3TGR1_9ACTN</name>
<dbReference type="PANTHER" id="PTHR43289:SF34">
    <property type="entry name" value="SERINE_THREONINE-PROTEIN KINASE YBDM-RELATED"/>
    <property type="match status" value="1"/>
</dbReference>
<dbReference type="EMBL" id="VKHT01000942">
    <property type="protein sequence ID" value="MBB0246516.1"/>
    <property type="molecule type" value="Genomic_DNA"/>
</dbReference>
<keyword evidence="8" id="KW-1185">Reference proteome</keyword>
<dbReference type="InterPro" id="IPR011009">
    <property type="entry name" value="Kinase-like_dom_sf"/>
</dbReference>
<sequence length="270" mass="28186">MRELTSTDPVRVGGYRLLRRLGEGGMGVVYLASGPGGGLVALKLIRAEYAEESGFRRRFRREAELAASLTGRWTAPVIAADPSAPEPWLATAYVPAPSLAEVLASRGTLPPGAVRVLGARLAGALADVHAAGLVHRDVKPANILLALDGPRLIDFGIARATGAAPLTTTGVIVGSPGYLSPEQARAGGIGPASDVFSLGCVLAHASGGRRPFGEGTPAGVLYRTVHEEPDLDGVPEQLLGLLRACLDKDPRSRPDARWVRERLEGGSGRD</sequence>
<dbReference type="Gene3D" id="1.10.510.10">
    <property type="entry name" value="Transferase(Phosphotransferase) domain 1"/>
    <property type="match status" value="1"/>
</dbReference>
<dbReference type="PROSITE" id="PS00108">
    <property type="entry name" value="PROTEIN_KINASE_ST"/>
    <property type="match status" value="1"/>
</dbReference>
<dbReference type="GO" id="GO:0005524">
    <property type="term" value="F:ATP binding"/>
    <property type="evidence" value="ECO:0007669"/>
    <property type="project" value="UniProtKB-UniRule"/>
</dbReference>
<evidence type="ECO:0000256" key="3">
    <source>
        <dbReference type="ARBA" id="ARBA00022777"/>
    </source>
</evidence>
<gene>
    <name evidence="7" type="ORF">FNQ90_20975</name>
</gene>
<dbReference type="InterPro" id="IPR008271">
    <property type="entry name" value="Ser/Thr_kinase_AS"/>
</dbReference>
<dbReference type="InterPro" id="IPR017441">
    <property type="entry name" value="Protein_kinase_ATP_BS"/>
</dbReference>
<protein>
    <submittedName>
        <fullName evidence="7">Protein kinase</fullName>
    </submittedName>
</protein>
<dbReference type="Gene3D" id="3.30.200.20">
    <property type="entry name" value="Phosphorylase Kinase, domain 1"/>
    <property type="match status" value="1"/>
</dbReference>
<evidence type="ECO:0000313" key="7">
    <source>
        <dbReference type="EMBL" id="MBB0246516.1"/>
    </source>
</evidence>
<evidence type="ECO:0000313" key="8">
    <source>
        <dbReference type="Proteomes" id="UP000538929"/>
    </source>
</evidence>
<evidence type="ECO:0000259" key="6">
    <source>
        <dbReference type="PROSITE" id="PS50011"/>
    </source>
</evidence>
<feature type="domain" description="Protein kinase" evidence="6">
    <location>
        <begin position="15"/>
        <end position="270"/>
    </location>
</feature>
<keyword evidence="2 5" id="KW-0547">Nucleotide-binding</keyword>
<dbReference type="PROSITE" id="PS00107">
    <property type="entry name" value="PROTEIN_KINASE_ATP"/>
    <property type="match status" value="1"/>
</dbReference>
<keyword evidence="1" id="KW-0808">Transferase</keyword>
<dbReference type="SMART" id="SM00220">
    <property type="entry name" value="S_TKc"/>
    <property type="match status" value="1"/>
</dbReference>